<name>A0ABD1JZ32_9TELE</name>
<reference evidence="11 12" key="1">
    <citation type="submission" date="2024-09" db="EMBL/GenBank/DDBJ databases">
        <title>A chromosome-level genome assembly of Gray's grenadier anchovy, Coilia grayii.</title>
        <authorList>
            <person name="Fu Z."/>
        </authorList>
    </citation>
    <scope>NUCLEOTIDE SEQUENCE [LARGE SCALE GENOMIC DNA]</scope>
    <source>
        <strain evidence="11">G4</strain>
        <tissue evidence="11">Muscle</tissue>
    </source>
</reference>
<feature type="domain" description="Ig-like" evidence="10">
    <location>
        <begin position="148"/>
        <end position="215"/>
    </location>
</feature>
<dbReference type="EMBL" id="JBHFQA010000010">
    <property type="protein sequence ID" value="KAL2092143.1"/>
    <property type="molecule type" value="Genomic_DNA"/>
</dbReference>
<dbReference type="Pfam" id="PF07654">
    <property type="entry name" value="C1-set"/>
    <property type="match status" value="2"/>
</dbReference>
<dbReference type="InterPro" id="IPR003006">
    <property type="entry name" value="Ig/MHC_CS"/>
</dbReference>
<keyword evidence="5" id="KW-1064">Adaptive immunity</keyword>
<evidence type="ECO:0000256" key="2">
    <source>
        <dbReference type="ARBA" id="ARBA00022692"/>
    </source>
</evidence>
<dbReference type="InterPro" id="IPR007110">
    <property type="entry name" value="Ig-like_dom"/>
</dbReference>
<keyword evidence="6" id="KW-0472">Membrane</keyword>
<evidence type="ECO:0000259" key="10">
    <source>
        <dbReference type="PROSITE" id="PS50835"/>
    </source>
</evidence>
<evidence type="ECO:0000256" key="9">
    <source>
        <dbReference type="ARBA" id="ARBA00023319"/>
    </source>
</evidence>
<dbReference type="Gene3D" id="3.10.320.10">
    <property type="entry name" value="Class II Histocompatibility Antigen, M Beta Chain, Chain B, domain 1"/>
    <property type="match status" value="1"/>
</dbReference>
<keyword evidence="12" id="KW-1185">Reference proteome</keyword>
<feature type="domain" description="Ig-like" evidence="10">
    <location>
        <begin position="1"/>
        <end position="77"/>
    </location>
</feature>
<dbReference type="InterPro" id="IPR003597">
    <property type="entry name" value="Ig_C1-set"/>
</dbReference>
<dbReference type="Proteomes" id="UP001591681">
    <property type="component" value="Unassembled WGS sequence"/>
</dbReference>
<dbReference type="InterPro" id="IPR011162">
    <property type="entry name" value="MHC_I/II-like_Ag-recog"/>
</dbReference>
<keyword evidence="4" id="KW-1133">Transmembrane helix</keyword>
<dbReference type="AlphaFoldDB" id="A0ABD1JZ32"/>
<comment type="caution">
    <text evidence="11">The sequence shown here is derived from an EMBL/GenBank/DDBJ whole genome shotgun (WGS) entry which is preliminary data.</text>
</comment>
<evidence type="ECO:0000256" key="7">
    <source>
        <dbReference type="ARBA" id="ARBA00023180"/>
    </source>
</evidence>
<dbReference type="PANTHER" id="PTHR19944:SF86">
    <property type="entry name" value="HLA CLASS II HISTOCOMPATIBILITY ANTIGEN, DR ALPHA CHAIN"/>
    <property type="match status" value="1"/>
</dbReference>
<evidence type="ECO:0000313" key="11">
    <source>
        <dbReference type="EMBL" id="KAL2092143.1"/>
    </source>
</evidence>
<dbReference type="GO" id="GO:0002250">
    <property type="term" value="P:adaptive immune response"/>
    <property type="evidence" value="ECO:0007669"/>
    <property type="project" value="UniProtKB-KW"/>
</dbReference>
<dbReference type="SUPFAM" id="SSF48726">
    <property type="entry name" value="Immunoglobulin"/>
    <property type="match status" value="2"/>
</dbReference>
<sequence>MLICFVNHFYPPSITVRWTRNNMAVTDGVNQSRYRMNTDATFHLFSTLDFTPQEGDIYACTVEHQALAQPSTQILVESFQQCIYDKVFVMKFNRSTLTFTGYTQFTTELARKWNKDGGMQRKMVSSVDGICRGSMALNKQLKNHVTQPYIKLHQVFPARHGSPAILQCSVYGFYPRQIRVSWRRNGQEVTTDVTSTQVLSDGHWSYQAHSRLVLQLGPDSMETSPVWWSMPASLSQHSTTGVRVLYNHLPS</sequence>
<dbReference type="PANTHER" id="PTHR19944">
    <property type="entry name" value="MHC CLASS II-RELATED"/>
    <property type="match status" value="1"/>
</dbReference>
<gene>
    <name evidence="11" type="ORF">ACEWY4_011941</name>
</gene>
<proteinExistence type="predicted"/>
<dbReference type="SMART" id="SM00407">
    <property type="entry name" value="IGc1"/>
    <property type="match status" value="2"/>
</dbReference>
<dbReference type="GO" id="GO:0002504">
    <property type="term" value="P:antigen processing and presentation of peptide or polysaccharide antigen via MHC class II"/>
    <property type="evidence" value="ECO:0007669"/>
    <property type="project" value="UniProtKB-KW"/>
</dbReference>
<evidence type="ECO:0000256" key="1">
    <source>
        <dbReference type="ARBA" id="ARBA00004479"/>
    </source>
</evidence>
<keyword evidence="3" id="KW-0391">Immunity</keyword>
<evidence type="ECO:0000256" key="3">
    <source>
        <dbReference type="ARBA" id="ARBA00022859"/>
    </source>
</evidence>
<keyword evidence="8" id="KW-0491">MHC II</keyword>
<evidence type="ECO:0000256" key="6">
    <source>
        <dbReference type="ARBA" id="ARBA00023136"/>
    </source>
</evidence>
<dbReference type="InterPro" id="IPR036179">
    <property type="entry name" value="Ig-like_dom_sf"/>
</dbReference>
<dbReference type="PROSITE" id="PS00290">
    <property type="entry name" value="IG_MHC"/>
    <property type="match status" value="1"/>
</dbReference>
<dbReference type="GO" id="GO:0042613">
    <property type="term" value="C:MHC class II protein complex"/>
    <property type="evidence" value="ECO:0007669"/>
    <property type="project" value="UniProtKB-KW"/>
</dbReference>
<keyword evidence="9" id="KW-0393">Immunoglobulin domain</keyword>
<organism evidence="11 12">
    <name type="scientific">Coilia grayii</name>
    <name type="common">Gray's grenadier anchovy</name>
    <dbReference type="NCBI Taxonomy" id="363190"/>
    <lineage>
        <taxon>Eukaryota</taxon>
        <taxon>Metazoa</taxon>
        <taxon>Chordata</taxon>
        <taxon>Craniata</taxon>
        <taxon>Vertebrata</taxon>
        <taxon>Euteleostomi</taxon>
        <taxon>Actinopterygii</taxon>
        <taxon>Neopterygii</taxon>
        <taxon>Teleostei</taxon>
        <taxon>Clupei</taxon>
        <taxon>Clupeiformes</taxon>
        <taxon>Clupeoidei</taxon>
        <taxon>Engraulidae</taxon>
        <taxon>Coilinae</taxon>
        <taxon>Coilia</taxon>
    </lineage>
</organism>
<dbReference type="InterPro" id="IPR050160">
    <property type="entry name" value="MHC/Immunoglobulin"/>
</dbReference>
<dbReference type="PROSITE" id="PS50835">
    <property type="entry name" value="IG_LIKE"/>
    <property type="match status" value="2"/>
</dbReference>
<dbReference type="InterPro" id="IPR013783">
    <property type="entry name" value="Ig-like_fold"/>
</dbReference>
<accession>A0ABD1JZ32</accession>
<dbReference type="SUPFAM" id="SSF54452">
    <property type="entry name" value="MHC antigen-recognition domain"/>
    <property type="match status" value="1"/>
</dbReference>
<evidence type="ECO:0000313" key="12">
    <source>
        <dbReference type="Proteomes" id="UP001591681"/>
    </source>
</evidence>
<evidence type="ECO:0000256" key="5">
    <source>
        <dbReference type="ARBA" id="ARBA00023130"/>
    </source>
</evidence>
<comment type="subcellular location">
    <subcellularLocation>
        <location evidence="1">Membrane</location>
        <topology evidence="1">Single-pass type I membrane protein</topology>
    </subcellularLocation>
</comment>
<keyword evidence="2" id="KW-0812">Transmembrane</keyword>
<evidence type="ECO:0000256" key="4">
    <source>
        <dbReference type="ARBA" id="ARBA00022989"/>
    </source>
</evidence>
<dbReference type="InterPro" id="IPR014745">
    <property type="entry name" value="MHC_II_a/b_N"/>
</dbReference>
<dbReference type="Gene3D" id="2.60.40.10">
    <property type="entry name" value="Immunoglobulins"/>
    <property type="match status" value="2"/>
</dbReference>
<keyword evidence="7" id="KW-0325">Glycoprotein</keyword>
<evidence type="ECO:0000256" key="8">
    <source>
        <dbReference type="ARBA" id="ARBA00023182"/>
    </source>
</evidence>
<protein>
    <recommendedName>
        <fullName evidence="10">Ig-like domain-containing protein</fullName>
    </recommendedName>
</protein>